<dbReference type="SUPFAM" id="SSF56176">
    <property type="entry name" value="FAD-binding/transporter-associated domain-like"/>
    <property type="match status" value="1"/>
</dbReference>
<dbReference type="GeneID" id="87812927"/>
<dbReference type="PANTHER" id="PTHR43762">
    <property type="entry name" value="L-GULONOLACTONE OXIDASE"/>
    <property type="match status" value="1"/>
</dbReference>
<dbReference type="Gene3D" id="1.10.45.10">
    <property type="entry name" value="Vanillyl-alcohol Oxidase, Chain A, domain 4"/>
    <property type="match status" value="1"/>
</dbReference>
<dbReference type="GO" id="GO:0050660">
    <property type="term" value="F:flavin adenine dinucleotide binding"/>
    <property type="evidence" value="ECO:0007669"/>
    <property type="project" value="InterPro"/>
</dbReference>
<sequence length="554" mass="59263">MRVASPHSLRASTTLVLLSLLLSANALFINLLPGFPQSLSASITSFENWSGEIRTNIYQTSPKNVDDLVSAVNWASSRGWRVRPRGFTHGWAPTSLDNSVNSLSRVLVVDMKGLNGITTNTTDKSITLAAGASVDSMHEALKAAGLALGAAPALGDITIGGALAIGAHGTGILANGETQGPGVSLGSLSNLVLELDAIVWTGTAYAVKTFARNDPEIGPFLCHLGRALITRVVLRVTDSYTMRCESITSVSMDQLSAAPGSGGTTVESILQSAGRMEIIHFPFTPNPWLKIWSLAPVKPATARAVSGPYNYPFSDSIDKLLSSLIGLGQTILPGGILVTAPAVFGIVTTGLATTKSADIWGYAGDLMRYVRASTLRVTANGIVIHCRRADVQRTIFEFNNKHKSLLTQYSGRLLFPINGPAEIRVTRVDQPDDAGVAGAVMPNLTPSRPFDGHPEWDTAVWFDVLTIPTTPFASSFMRDIEQWALANYASYAGVRSEWSKGWAYTTQGGWRDTNILKNVIPAAYGPAWANAVATFAKYDPKRLYASPLLDNMGL</sequence>
<reference evidence="6" key="1">
    <citation type="submission" date="2023-10" db="EMBL/GenBank/DDBJ databases">
        <authorList>
            <person name="Noh H."/>
        </authorList>
    </citation>
    <scope>NUCLEOTIDE SEQUENCE</scope>
    <source>
        <strain evidence="6">DUCC4014</strain>
    </source>
</reference>
<dbReference type="Pfam" id="PF09129">
    <property type="entry name" value="Chol_subst-bind"/>
    <property type="match status" value="1"/>
</dbReference>
<feature type="domain" description="FAD linked oxidase N-terminal" evidence="4">
    <location>
        <begin position="62"/>
        <end position="178"/>
    </location>
</feature>
<dbReference type="AlphaFoldDB" id="A0AAF0YG51"/>
<dbReference type="InterPro" id="IPR006094">
    <property type="entry name" value="Oxid_FAD_bind_N"/>
</dbReference>
<dbReference type="InterPro" id="IPR036318">
    <property type="entry name" value="FAD-bd_PCMH-like_sf"/>
</dbReference>
<evidence type="ECO:0000313" key="6">
    <source>
        <dbReference type="EMBL" id="WOO86285.1"/>
    </source>
</evidence>
<dbReference type="SUPFAM" id="SSF55103">
    <property type="entry name" value="FAD-linked oxidases, C-terminal domain"/>
    <property type="match status" value="1"/>
</dbReference>
<dbReference type="Gene3D" id="3.30.43.10">
    <property type="entry name" value="Uridine Diphospho-n-acetylenolpyruvylglucosamine Reductase, domain 2"/>
    <property type="match status" value="1"/>
</dbReference>
<evidence type="ECO:0000256" key="1">
    <source>
        <dbReference type="ARBA" id="ARBA00022630"/>
    </source>
</evidence>
<feature type="chain" id="PRO_5041907475" evidence="3">
    <location>
        <begin position="27"/>
        <end position="554"/>
    </location>
</feature>
<keyword evidence="1" id="KW-0285">Flavoprotein</keyword>
<dbReference type="Gene3D" id="3.30.465.10">
    <property type="match status" value="1"/>
</dbReference>
<gene>
    <name evidence="6" type="primary">GLDH</name>
    <name evidence="6" type="ORF">LOC62_07G009766</name>
</gene>
<proteinExistence type="predicted"/>
<keyword evidence="3" id="KW-0732">Signal</keyword>
<dbReference type="Gene3D" id="3.40.462.10">
    <property type="entry name" value="FAD-linked oxidases, C-terminal domain"/>
    <property type="match status" value="1"/>
</dbReference>
<organism evidence="6 7">
    <name type="scientific">Vanrija pseudolonga</name>
    <dbReference type="NCBI Taxonomy" id="143232"/>
    <lineage>
        <taxon>Eukaryota</taxon>
        <taxon>Fungi</taxon>
        <taxon>Dikarya</taxon>
        <taxon>Basidiomycota</taxon>
        <taxon>Agaricomycotina</taxon>
        <taxon>Tremellomycetes</taxon>
        <taxon>Trichosporonales</taxon>
        <taxon>Trichosporonaceae</taxon>
        <taxon>Vanrija</taxon>
    </lineage>
</organism>
<dbReference type="InterPro" id="IPR016164">
    <property type="entry name" value="FAD-linked_Oxase-like_C"/>
</dbReference>
<feature type="signal peptide" evidence="3">
    <location>
        <begin position="1"/>
        <end position="26"/>
    </location>
</feature>
<evidence type="ECO:0000313" key="7">
    <source>
        <dbReference type="Proteomes" id="UP000827549"/>
    </source>
</evidence>
<evidence type="ECO:0000256" key="2">
    <source>
        <dbReference type="ARBA" id="ARBA00022827"/>
    </source>
</evidence>
<accession>A0AAF0YG51</accession>
<dbReference type="InterPro" id="IPR010031">
    <property type="entry name" value="FAD_lactone_oxidase-like"/>
</dbReference>
<name>A0AAF0YG51_9TREE</name>
<dbReference type="PANTHER" id="PTHR43762:SF1">
    <property type="entry name" value="D-ARABINONO-1,4-LACTONE OXIDASE"/>
    <property type="match status" value="1"/>
</dbReference>
<dbReference type="InterPro" id="IPR016169">
    <property type="entry name" value="FAD-bd_PCMH_sub2"/>
</dbReference>
<keyword evidence="2" id="KW-0274">FAD</keyword>
<dbReference type="GO" id="GO:0016899">
    <property type="term" value="F:oxidoreductase activity, acting on the CH-OH group of donors, oxygen as acceptor"/>
    <property type="evidence" value="ECO:0007669"/>
    <property type="project" value="InterPro"/>
</dbReference>
<evidence type="ECO:0000259" key="5">
    <source>
        <dbReference type="Pfam" id="PF09129"/>
    </source>
</evidence>
<dbReference type="InterPro" id="IPR016171">
    <property type="entry name" value="Vanillyl_alc_oxidase_C-sub2"/>
</dbReference>
<dbReference type="Pfam" id="PF01565">
    <property type="entry name" value="FAD_binding_4"/>
    <property type="match status" value="1"/>
</dbReference>
<evidence type="ECO:0000256" key="3">
    <source>
        <dbReference type="SAM" id="SignalP"/>
    </source>
</evidence>
<dbReference type="RefSeq" id="XP_062632311.1">
    <property type="nucleotide sequence ID" value="XM_062776327.1"/>
</dbReference>
<dbReference type="EMBL" id="CP086720">
    <property type="protein sequence ID" value="WOO86285.1"/>
    <property type="molecule type" value="Genomic_DNA"/>
</dbReference>
<evidence type="ECO:0000259" key="4">
    <source>
        <dbReference type="Pfam" id="PF01565"/>
    </source>
</evidence>
<protein>
    <submittedName>
        <fullName evidence="6">L-galactono-1,4-lactone dehydrogenase, mitochondrial</fullName>
    </submittedName>
</protein>
<dbReference type="Proteomes" id="UP000827549">
    <property type="component" value="Chromosome 7"/>
</dbReference>
<dbReference type="InterPro" id="IPR016170">
    <property type="entry name" value="Cytok_DH_C_sf"/>
</dbReference>
<feature type="domain" description="Cholesterol oxidase substrate-binding" evidence="5">
    <location>
        <begin position="242"/>
        <end position="551"/>
    </location>
</feature>
<dbReference type="InterPro" id="IPR015213">
    <property type="entry name" value="Cholesterol_OX_subst-bd"/>
</dbReference>
<dbReference type="InterPro" id="IPR016167">
    <property type="entry name" value="FAD-bd_PCMH_sub1"/>
</dbReference>
<keyword evidence="7" id="KW-1185">Reference proteome</keyword>